<evidence type="ECO:0000313" key="8">
    <source>
        <dbReference type="EMBL" id="KAI3867628.1"/>
    </source>
</evidence>
<organism evidence="8 9">
    <name type="scientific">Papaver atlanticum</name>
    <dbReference type="NCBI Taxonomy" id="357466"/>
    <lineage>
        <taxon>Eukaryota</taxon>
        <taxon>Viridiplantae</taxon>
        <taxon>Streptophyta</taxon>
        <taxon>Embryophyta</taxon>
        <taxon>Tracheophyta</taxon>
        <taxon>Spermatophyta</taxon>
        <taxon>Magnoliopsida</taxon>
        <taxon>Ranunculales</taxon>
        <taxon>Papaveraceae</taxon>
        <taxon>Papaveroideae</taxon>
        <taxon>Papaver</taxon>
    </lineage>
</organism>
<name>A0AAD4X8W2_9MAGN</name>
<comment type="caution">
    <text evidence="8">The sequence shown here is derived from an EMBL/GenBank/DDBJ whole genome shotgun (WGS) entry which is preliminary data.</text>
</comment>
<feature type="transmembrane region" description="Helical" evidence="6">
    <location>
        <begin position="35"/>
        <end position="59"/>
    </location>
</feature>
<dbReference type="PANTHER" id="PTHR31422:SF2">
    <property type="entry name" value="PROTEIN FLOURY 1-LIKE"/>
    <property type="match status" value="1"/>
</dbReference>
<feature type="region of interest" description="Disordered" evidence="5">
    <location>
        <begin position="119"/>
        <end position="138"/>
    </location>
</feature>
<evidence type="ECO:0000256" key="2">
    <source>
        <dbReference type="ARBA" id="ARBA00022692"/>
    </source>
</evidence>
<dbReference type="PANTHER" id="PTHR31422">
    <property type="entry name" value="BNAANNG28530D PROTEIN"/>
    <property type="match status" value="1"/>
</dbReference>
<evidence type="ECO:0000256" key="3">
    <source>
        <dbReference type="ARBA" id="ARBA00022989"/>
    </source>
</evidence>
<dbReference type="EMBL" id="JAJJMB010013545">
    <property type="protein sequence ID" value="KAI3867628.1"/>
    <property type="molecule type" value="Genomic_DNA"/>
</dbReference>
<comment type="subcellular location">
    <subcellularLocation>
        <location evidence="1">Membrane</location>
    </subcellularLocation>
</comment>
<evidence type="ECO:0000256" key="4">
    <source>
        <dbReference type="ARBA" id="ARBA00023136"/>
    </source>
</evidence>
<dbReference type="Pfam" id="PF04576">
    <property type="entry name" value="Zein-binding"/>
    <property type="match status" value="1"/>
</dbReference>
<reference evidence="8" key="1">
    <citation type="submission" date="2022-04" db="EMBL/GenBank/DDBJ databases">
        <title>A functionally conserved STORR gene fusion in Papaver species that diverged 16.8 million years ago.</title>
        <authorList>
            <person name="Catania T."/>
        </authorList>
    </citation>
    <scope>NUCLEOTIDE SEQUENCE</scope>
    <source>
        <strain evidence="8">S-188037</strain>
    </source>
</reference>
<accession>A0AAD4X8W2</accession>
<keyword evidence="4 6" id="KW-0472">Membrane</keyword>
<feature type="compositionally biased region" description="Basic and acidic residues" evidence="5">
    <location>
        <begin position="119"/>
        <end position="128"/>
    </location>
</feature>
<sequence>MAQVQTLGAIDGYTQQMDNSSFFRNSRFSEDTTNYGFGAAFTFCTGDIILWVLLILLTIGSYRNKGLMRIFGGFRDKSIDCSKISSRLVGIGKFSKNPRVEKSEKIIEKSAEICEEINEKSAEISEEGKNDEDEDEEMSTIAELKKAIEIEREEKSRAITELENERMSSTCATNEAMDMILRLQSDKSSIQIEANQSKRLAEQKQQYDQEIIQSLQWVIFKHESERSVLENQLKLCKLKLRECLKLDELEQFEEELLNCANVDEDGASTGSRDTDSSSLM</sequence>
<evidence type="ECO:0000313" key="9">
    <source>
        <dbReference type="Proteomes" id="UP001202328"/>
    </source>
</evidence>
<dbReference type="InterPro" id="IPR007656">
    <property type="entry name" value="GTD-bd"/>
</dbReference>
<evidence type="ECO:0000256" key="1">
    <source>
        <dbReference type="ARBA" id="ARBA00004370"/>
    </source>
</evidence>
<evidence type="ECO:0000256" key="6">
    <source>
        <dbReference type="SAM" id="Phobius"/>
    </source>
</evidence>
<keyword evidence="2 6" id="KW-0812">Transmembrane</keyword>
<evidence type="ECO:0000256" key="5">
    <source>
        <dbReference type="SAM" id="MobiDB-lite"/>
    </source>
</evidence>
<dbReference type="PROSITE" id="PS51775">
    <property type="entry name" value="GTD_BINDING"/>
    <property type="match status" value="1"/>
</dbReference>
<keyword evidence="3 6" id="KW-1133">Transmembrane helix</keyword>
<dbReference type="Proteomes" id="UP001202328">
    <property type="component" value="Unassembled WGS sequence"/>
</dbReference>
<protein>
    <recommendedName>
        <fullName evidence="7">GTD-binding domain-containing protein</fullName>
    </recommendedName>
</protein>
<keyword evidence="9" id="KW-1185">Reference proteome</keyword>
<dbReference type="GO" id="GO:0080115">
    <property type="term" value="F:myosin XI tail binding"/>
    <property type="evidence" value="ECO:0007669"/>
    <property type="project" value="UniProtKB-ARBA"/>
</dbReference>
<proteinExistence type="predicted"/>
<gene>
    <name evidence="8" type="ORF">MKW98_006005</name>
</gene>
<dbReference type="GO" id="GO:0016020">
    <property type="term" value="C:membrane"/>
    <property type="evidence" value="ECO:0007669"/>
    <property type="project" value="UniProtKB-SubCell"/>
</dbReference>
<feature type="domain" description="GTD-binding" evidence="7">
    <location>
        <begin position="139"/>
        <end position="237"/>
    </location>
</feature>
<dbReference type="AlphaFoldDB" id="A0AAD4X8W2"/>
<evidence type="ECO:0000259" key="7">
    <source>
        <dbReference type="PROSITE" id="PS51775"/>
    </source>
</evidence>
<feature type="compositionally biased region" description="Acidic residues" evidence="5">
    <location>
        <begin position="129"/>
        <end position="138"/>
    </location>
</feature>